<feature type="transmembrane region" description="Helical" evidence="2">
    <location>
        <begin position="83"/>
        <end position="101"/>
    </location>
</feature>
<keyword evidence="4" id="KW-1185">Reference proteome</keyword>
<keyword evidence="2" id="KW-0472">Membrane</keyword>
<feature type="compositionally biased region" description="Basic and acidic residues" evidence="1">
    <location>
        <begin position="138"/>
        <end position="148"/>
    </location>
</feature>
<dbReference type="Proteomes" id="UP001595279">
    <property type="component" value="Unassembled WGS sequence"/>
</dbReference>
<dbReference type="Pfam" id="PF10710">
    <property type="entry name" value="DUF2512"/>
    <property type="match status" value="1"/>
</dbReference>
<proteinExistence type="predicted"/>
<evidence type="ECO:0000256" key="2">
    <source>
        <dbReference type="SAM" id="Phobius"/>
    </source>
</evidence>
<gene>
    <name evidence="3" type="ORF">ACFOGI_00590</name>
</gene>
<keyword evidence="2" id="KW-0812">Transmembrane</keyword>
<evidence type="ECO:0000313" key="4">
    <source>
        <dbReference type="Proteomes" id="UP001595279"/>
    </source>
</evidence>
<organism evidence="3 4">
    <name type="scientific">Virgibacillus xinjiangensis</name>
    <dbReference type="NCBI Taxonomy" id="393090"/>
    <lineage>
        <taxon>Bacteria</taxon>
        <taxon>Bacillati</taxon>
        <taxon>Bacillota</taxon>
        <taxon>Bacilli</taxon>
        <taxon>Bacillales</taxon>
        <taxon>Bacillaceae</taxon>
        <taxon>Virgibacillus</taxon>
    </lineage>
</organism>
<evidence type="ECO:0000256" key="1">
    <source>
        <dbReference type="SAM" id="MobiDB-lite"/>
    </source>
</evidence>
<feature type="transmembrane region" description="Helical" evidence="2">
    <location>
        <begin position="30"/>
        <end position="52"/>
    </location>
</feature>
<name>A0ABV7CQQ4_9BACI</name>
<reference evidence="4" key="1">
    <citation type="journal article" date="2019" name="Int. J. Syst. Evol. Microbiol.">
        <title>The Global Catalogue of Microorganisms (GCM) 10K type strain sequencing project: providing services to taxonomists for standard genome sequencing and annotation.</title>
        <authorList>
            <consortium name="The Broad Institute Genomics Platform"/>
            <consortium name="The Broad Institute Genome Sequencing Center for Infectious Disease"/>
            <person name="Wu L."/>
            <person name="Ma J."/>
        </authorList>
    </citation>
    <scope>NUCLEOTIDE SEQUENCE [LARGE SCALE GENOMIC DNA]</scope>
    <source>
        <strain evidence="4">KCTC 13128</strain>
    </source>
</reference>
<dbReference type="EMBL" id="JBHRSA010000003">
    <property type="protein sequence ID" value="MFC3038749.1"/>
    <property type="molecule type" value="Genomic_DNA"/>
</dbReference>
<feature type="region of interest" description="Disordered" evidence="1">
    <location>
        <begin position="121"/>
        <end position="148"/>
    </location>
</feature>
<keyword evidence="2" id="KW-1133">Transmembrane helix</keyword>
<dbReference type="InterPro" id="IPR019649">
    <property type="entry name" value="DUF2512"/>
</dbReference>
<comment type="caution">
    <text evidence="3">The sequence shown here is derived from an EMBL/GenBank/DDBJ whole genome shotgun (WGS) entry which is preliminary data.</text>
</comment>
<sequence>MTALVIKFAMITAVLWIVLGGFYDVSFGDIFATSLILTALAFLADVYLLPVIENFGATLGDFGLAFAGVWVLGNYLFEETIPLGTATLISALIIAAGEFFFHQYMENAVFERGGHDRTEYRRRDDKLQTEFGEDMDTDAERRNRNEEK</sequence>
<protein>
    <submittedName>
        <fullName evidence="3">YndM family protein</fullName>
    </submittedName>
</protein>
<evidence type="ECO:0000313" key="3">
    <source>
        <dbReference type="EMBL" id="MFC3038749.1"/>
    </source>
</evidence>
<dbReference type="RefSeq" id="WP_390267032.1">
    <property type="nucleotide sequence ID" value="NZ_JBHRSA010000003.1"/>
</dbReference>
<accession>A0ABV7CQQ4</accession>